<gene>
    <name evidence="1" type="ORF">EJA10_22560</name>
</gene>
<dbReference type="OrthoDB" id="2519897at2"/>
<comment type="caution">
    <text evidence="1">The sequence shown here is derived from an EMBL/GenBank/DDBJ whole genome shotgun (WGS) entry which is preliminary data.</text>
</comment>
<reference evidence="2" key="1">
    <citation type="submission" date="2018-12" db="EMBL/GenBank/DDBJ databases">
        <title>Bacillus chawlae sp. nov., Bacillus glennii sp. nov., and Bacillus saganii sp. nov. Isolated from the Vehicle Assembly Building at Kennedy Space Center where the Viking Spacecraft were Assembled.</title>
        <authorList>
            <person name="Seuylemezian A."/>
            <person name="Vaishampayan P."/>
        </authorList>
    </citation>
    <scope>NUCLEOTIDE SEQUENCE [LARGE SCALE GENOMIC DNA]</scope>
    <source>
        <strain evidence="2">DSM 13966</strain>
    </source>
</reference>
<proteinExistence type="predicted"/>
<evidence type="ECO:0000313" key="1">
    <source>
        <dbReference type="EMBL" id="RSD21083.1"/>
    </source>
</evidence>
<dbReference type="AlphaFoldDB" id="A0A3R9ET87"/>
<dbReference type="RefSeq" id="WP_125482260.1">
    <property type="nucleotide sequence ID" value="NZ_RSFW01000037.1"/>
</dbReference>
<evidence type="ECO:0000313" key="2">
    <source>
        <dbReference type="Proteomes" id="UP000279911"/>
    </source>
</evidence>
<name>A0A3R9ET87_9BACI</name>
<dbReference type="Proteomes" id="UP000279911">
    <property type="component" value="Unassembled WGS sequence"/>
</dbReference>
<evidence type="ECO:0008006" key="3">
    <source>
        <dbReference type="Google" id="ProtNLM"/>
    </source>
</evidence>
<accession>A0A3R9ET87</accession>
<dbReference type="EMBL" id="RSFW01000037">
    <property type="protein sequence ID" value="RSD21083.1"/>
    <property type="molecule type" value="Genomic_DNA"/>
</dbReference>
<organism evidence="1 2">
    <name type="scientific">Mesobacillus subterraneus</name>
    <dbReference type="NCBI Taxonomy" id="285983"/>
    <lineage>
        <taxon>Bacteria</taxon>
        <taxon>Bacillati</taxon>
        <taxon>Bacillota</taxon>
        <taxon>Bacilli</taxon>
        <taxon>Bacillales</taxon>
        <taxon>Bacillaceae</taxon>
        <taxon>Mesobacillus</taxon>
    </lineage>
</organism>
<sequence length="377" mass="42541">MLNVSNAFKEAVYAPIRKITARIHFTLNGSTKTYDDDFIIRASILEEMNTINETLPSNEAIVTLENTNGEFNILNLQRMQEIIASRPKIQMEFGLVYEDESIEWVPMGTYFLVEWKNEVAAMSISLIGRDNFDMLSQISYNNTAGNNLYNLAADILQKAGIVDFTIDNSLKSINTNGFLERLDSRTALQHIGIASRSAVFQDRYGKVIIKPFTAMDASSNYLSYAGQPLHYFGAVYPLTTNGSGMKNIGYDNVFEEPEISLDKSIYEVVVNVYGPGDPREIIRINTSINGQNGSSFKIDNPLINTDEMAIKVADWIIKESNYNAIYKTVWRQNPALECADMVLVEDSFQAMKQTRIFRQEYQYEGYLKGVTESKGGI</sequence>
<protein>
    <recommendedName>
        <fullName evidence="3">DUF5048 domain-containing protein</fullName>
    </recommendedName>
</protein>